<evidence type="ECO:0000313" key="1">
    <source>
        <dbReference type="EMBL" id="KAI4374767.1"/>
    </source>
</evidence>
<gene>
    <name evidence="1" type="ORF">MLD38_012721</name>
</gene>
<dbReference type="EMBL" id="CM042883">
    <property type="protein sequence ID" value="KAI4374767.1"/>
    <property type="molecule type" value="Genomic_DNA"/>
</dbReference>
<protein>
    <submittedName>
        <fullName evidence="1">Uncharacterized protein</fullName>
    </submittedName>
</protein>
<evidence type="ECO:0000313" key="2">
    <source>
        <dbReference type="Proteomes" id="UP001057402"/>
    </source>
</evidence>
<sequence>MLGTNDLNITETVRMHPIDSDSRSIGSKFRSGSVGLAVRHDSGEGEGSFTLNADDFARASQESRSQHHHLIPVQCISCTRLFSLKKQSWEKAAKITRERYDPEIDGRILIGKVECTSENELCKRNNIQAYPTFRIFPNGSDVRDTDSLVKMMEALVASLPSSDKPRKTVLAQLTGGCRVEGFVRLKKVPCSLIISVHLGSLSFDMSHVNMSHVISHLTFGQKISQQMLSDAKRLMPYIGGSHDRLSGHTFVNRHDVGANVTIEHYLQVVKREVVTIRVHCSQQLGENLLHSRGEIPLRGSYARSSESFLWWLEYWTLLFAAYTTDSGGNQAEAFSLVGENEECVE</sequence>
<keyword evidence="2" id="KW-1185">Reference proteome</keyword>
<name>A0ACB9RFP1_9MYRT</name>
<reference evidence="2" key="1">
    <citation type="journal article" date="2023" name="Front. Plant Sci.">
        <title>Chromosomal-level genome assembly of Melastoma candidum provides insights into trichome evolution.</title>
        <authorList>
            <person name="Zhong Y."/>
            <person name="Wu W."/>
            <person name="Sun C."/>
            <person name="Zou P."/>
            <person name="Liu Y."/>
            <person name="Dai S."/>
            <person name="Zhou R."/>
        </authorList>
    </citation>
    <scope>NUCLEOTIDE SEQUENCE [LARGE SCALE GENOMIC DNA]</scope>
</reference>
<accession>A0ACB9RFP1</accession>
<organism evidence="1 2">
    <name type="scientific">Melastoma candidum</name>
    <dbReference type="NCBI Taxonomy" id="119954"/>
    <lineage>
        <taxon>Eukaryota</taxon>
        <taxon>Viridiplantae</taxon>
        <taxon>Streptophyta</taxon>
        <taxon>Embryophyta</taxon>
        <taxon>Tracheophyta</taxon>
        <taxon>Spermatophyta</taxon>
        <taxon>Magnoliopsida</taxon>
        <taxon>eudicotyledons</taxon>
        <taxon>Gunneridae</taxon>
        <taxon>Pentapetalae</taxon>
        <taxon>rosids</taxon>
        <taxon>malvids</taxon>
        <taxon>Myrtales</taxon>
        <taxon>Melastomataceae</taxon>
        <taxon>Melastomatoideae</taxon>
        <taxon>Melastomateae</taxon>
        <taxon>Melastoma</taxon>
    </lineage>
</organism>
<proteinExistence type="predicted"/>
<dbReference type="Proteomes" id="UP001057402">
    <property type="component" value="Chromosome 4"/>
</dbReference>
<comment type="caution">
    <text evidence="1">The sequence shown here is derived from an EMBL/GenBank/DDBJ whole genome shotgun (WGS) entry which is preliminary data.</text>
</comment>